<protein>
    <recommendedName>
        <fullName evidence="4">Peptidase M10 metallopeptidase domain-containing protein</fullName>
    </recommendedName>
</protein>
<organism evidence="2 3">
    <name type="scientific">Paenibacillus durus ATCC 35681</name>
    <dbReference type="NCBI Taxonomy" id="1333534"/>
    <lineage>
        <taxon>Bacteria</taxon>
        <taxon>Bacillati</taxon>
        <taxon>Bacillota</taxon>
        <taxon>Bacilli</taxon>
        <taxon>Bacillales</taxon>
        <taxon>Paenibacillaceae</taxon>
        <taxon>Paenibacillus</taxon>
    </lineage>
</organism>
<reference evidence="2 3" key="1">
    <citation type="submission" date="2015-03" db="EMBL/GenBank/DDBJ databases">
        <authorList>
            <person name="Abdul Halim M."/>
        </authorList>
    </citation>
    <scope>NUCLEOTIDE SEQUENCE [LARGE SCALE GENOMIC DNA]</scope>
    <source>
        <strain evidence="2 3">ATCC 35681</strain>
    </source>
</reference>
<dbReference type="GO" id="GO:0008237">
    <property type="term" value="F:metallopeptidase activity"/>
    <property type="evidence" value="ECO:0007669"/>
    <property type="project" value="InterPro"/>
</dbReference>
<evidence type="ECO:0000313" key="2">
    <source>
        <dbReference type="EMBL" id="AKG36755.1"/>
    </source>
</evidence>
<sequence>MNTKFKRVFAVSLIFFLFSFSTAFAYLLKPYGWPKTSGQTYTVKVKYSTSDANYKTAWSTAVNDWNNKQSKIRFDLSELYTSSANSVGTMINSDTSIYGETTNTLTSDSSQITSFVARLNTANSEIAGNATVRRSTSNHELGHALALADNNVSVIFLAIMNQLRDRTTTYTPQTDDVNGVNAKYPF</sequence>
<dbReference type="OrthoDB" id="2942003at2"/>
<dbReference type="PATRIC" id="fig|1333534.5.peg.4696"/>
<accession>A0A0F7FCX9</accession>
<feature type="chain" id="PRO_5002515445" description="Peptidase M10 metallopeptidase domain-containing protein" evidence="1">
    <location>
        <begin position="26"/>
        <end position="186"/>
    </location>
</feature>
<dbReference type="SUPFAM" id="SSF55486">
    <property type="entry name" value="Metalloproteases ('zincins'), catalytic domain"/>
    <property type="match status" value="1"/>
</dbReference>
<dbReference type="AlphaFoldDB" id="A0A0F7FCX9"/>
<dbReference type="EMBL" id="CP011114">
    <property type="protein sequence ID" value="AKG36755.1"/>
    <property type="molecule type" value="Genomic_DNA"/>
</dbReference>
<feature type="signal peptide" evidence="1">
    <location>
        <begin position="1"/>
        <end position="25"/>
    </location>
</feature>
<name>A0A0F7FCX9_PAEDU</name>
<dbReference type="InterPro" id="IPR024079">
    <property type="entry name" value="MetalloPept_cat_dom_sf"/>
</dbReference>
<dbReference type="Gene3D" id="3.40.390.10">
    <property type="entry name" value="Collagenase (Catalytic Domain)"/>
    <property type="match status" value="1"/>
</dbReference>
<evidence type="ECO:0008006" key="4">
    <source>
        <dbReference type="Google" id="ProtNLM"/>
    </source>
</evidence>
<evidence type="ECO:0000313" key="3">
    <source>
        <dbReference type="Proteomes" id="UP000034189"/>
    </source>
</evidence>
<gene>
    <name evidence="2" type="ORF">VK70_21395</name>
</gene>
<keyword evidence="1" id="KW-0732">Signal</keyword>
<dbReference type="Proteomes" id="UP000034189">
    <property type="component" value="Chromosome"/>
</dbReference>
<reference evidence="2 3" key="2">
    <citation type="journal article" date="2016" name="Genome Announc.">
        <title>Genome Sequence of a Gram-Positive Diazotroph, Paenibacillus durus Type Strain ATCC 35681.</title>
        <authorList>
            <person name="Halim M.A."/>
            <person name="Rahman A.Y."/>
            <person name="Sim K.S."/>
            <person name="Yam H.C."/>
            <person name="Rahim A.A."/>
            <person name="Ghazali A.H."/>
            <person name="Najimudin N."/>
        </authorList>
    </citation>
    <scope>NUCLEOTIDE SEQUENCE [LARGE SCALE GENOMIC DNA]</scope>
    <source>
        <strain evidence="2 3">ATCC 35681</strain>
    </source>
</reference>
<evidence type="ECO:0000256" key="1">
    <source>
        <dbReference type="SAM" id="SignalP"/>
    </source>
</evidence>
<dbReference type="RefSeq" id="WP_025697451.1">
    <property type="nucleotide sequence ID" value="NZ_ASQQ01000514.1"/>
</dbReference>
<proteinExistence type="predicted"/>
<dbReference type="HOGENOM" id="CLU_1453103_0_0_9"/>